<sequence>RFDSILVYFASFPKLSRDLVKTLLKLFGSSQDDKVRLLAFITLKNLSKSSKEFLDLSLKGVYMSYIRNAKNVTAFNLPQIEMMRNCGVELYGQDFAASYQHAFQFIRRLATHLRTSLTNKTKDSYQQVYNNQFIHSIYFWSQVLCSYCNANSEQENGESPLKPLIYPFVQVTLGTLSLIPSPKYFPLKFHCIKALIPIMQSTKVYIPVAPYLIEILESSEFQKKPKPSTEKPLNFDVVIKAPKNHLRTKPYQDELSRLVNECFLAYFSCLSTSIAFPEVVLPTTLYLKRFAKKTAPNTPRFVQVLLTKIKETSDMVNQKRDNVKFNPGNLNSLKTFMRDTDVFKTPLGQQYKQIVKVNQSRKRTLQTQNDDE</sequence>
<dbReference type="PANTHER" id="PTHR12687:SF4">
    <property type="entry name" value="NUCLEOLAR COMPLEX PROTEIN 2 HOMOLOG"/>
    <property type="match status" value="1"/>
</dbReference>
<keyword evidence="5" id="KW-1185">Reference proteome</keyword>
<evidence type="ECO:0000256" key="2">
    <source>
        <dbReference type="ARBA" id="ARBA00005907"/>
    </source>
</evidence>
<dbReference type="GO" id="GO:0042273">
    <property type="term" value="P:ribosomal large subunit biogenesis"/>
    <property type="evidence" value="ECO:0007669"/>
    <property type="project" value="TreeGrafter"/>
</dbReference>
<evidence type="ECO:0000256" key="1">
    <source>
        <dbReference type="ARBA" id="ARBA00004123"/>
    </source>
</evidence>
<accession>A0A137PDC7</accession>
<dbReference type="GO" id="GO:0030690">
    <property type="term" value="C:Noc1p-Noc2p complex"/>
    <property type="evidence" value="ECO:0007669"/>
    <property type="project" value="TreeGrafter"/>
</dbReference>
<dbReference type="OMA" id="ERNSDWI"/>
<evidence type="ECO:0000313" key="5">
    <source>
        <dbReference type="Proteomes" id="UP000070444"/>
    </source>
</evidence>
<evidence type="ECO:0000313" key="4">
    <source>
        <dbReference type="EMBL" id="KXN73009.1"/>
    </source>
</evidence>
<dbReference type="STRING" id="796925.A0A137PDC7"/>
<dbReference type="InterPro" id="IPR005343">
    <property type="entry name" value="Noc2"/>
</dbReference>
<dbReference type="OrthoDB" id="10266662at2759"/>
<dbReference type="SUPFAM" id="SSF48371">
    <property type="entry name" value="ARM repeat"/>
    <property type="match status" value="1"/>
</dbReference>
<evidence type="ECO:0000256" key="3">
    <source>
        <dbReference type="ARBA" id="ARBA00023242"/>
    </source>
</evidence>
<feature type="non-terminal residue" evidence="4">
    <location>
        <position position="1"/>
    </location>
</feature>
<dbReference type="GO" id="GO:0005730">
    <property type="term" value="C:nucleolus"/>
    <property type="evidence" value="ECO:0007669"/>
    <property type="project" value="TreeGrafter"/>
</dbReference>
<comment type="similarity">
    <text evidence="2">Belongs to the NOC2 family.</text>
</comment>
<dbReference type="AlphaFoldDB" id="A0A137PDC7"/>
<dbReference type="GO" id="GO:0030691">
    <property type="term" value="C:Noc2p-Noc3p complex"/>
    <property type="evidence" value="ECO:0007669"/>
    <property type="project" value="TreeGrafter"/>
</dbReference>
<dbReference type="PANTHER" id="PTHR12687">
    <property type="entry name" value="NUCLEOLAR COMPLEX 2 AND RAD4-RELATED"/>
    <property type="match status" value="1"/>
</dbReference>
<comment type="subcellular location">
    <subcellularLocation>
        <location evidence="1">Nucleus</location>
    </subcellularLocation>
</comment>
<dbReference type="Pfam" id="PF03715">
    <property type="entry name" value="Noc2"/>
    <property type="match status" value="1"/>
</dbReference>
<dbReference type="GO" id="GO:0005654">
    <property type="term" value="C:nucleoplasm"/>
    <property type="evidence" value="ECO:0007669"/>
    <property type="project" value="TreeGrafter"/>
</dbReference>
<gene>
    <name evidence="4" type="ORF">CONCODRAFT_122999</name>
</gene>
<reference evidence="4 5" key="1">
    <citation type="journal article" date="2015" name="Genome Biol. Evol.">
        <title>Phylogenomic analyses indicate that early fungi evolved digesting cell walls of algal ancestors of land plants.</title>
        <authorList>
            <person name="Chang Y."/>
            <person name="Wang S."/>
            <person name="Sekimoto S."/>
            <person name="Aerts A.L."/>
            <person name="Choi C."/>
            <person name="Clum A."/>
            <person name="LaButti K.M."/>
            <person name="Lindquist E.A."/>
            <person name="Yee Ngan C."/>
            <person name="Ohm R.A."/>
            <person name="Salamov A.A."/>
            <person name="Grigoriev I.V."/>
            <person name="Spatafora J.W."/>
            <person name="Berbee M.L."/>
        </authorList>
    </citation>
    <scope>NUCLEOTIDE SEQUENCE [LARGE SCALE GENOMIC DNA]</scope>
    <source>
        <strain evidence="4 5">NRRL 28638</strain>
    </source>
</reference>
<name>A0A137PDC7_CONC2</name>
<organism evidence="4 5">
    <name type="scientific">Conidiobolus coronatus (strain ATCC 28846 / CBS 209.66 / NRRL 28638)</name>
    <name type="common">Delacroixia coronata</name>
    <dbReference type="NCBI Taxonomy" id="796925"/>
    <lineage>
        <taxon>Eukaryota</taxon>
        <taxon>Fungi</taxon>
        <taxon>Fungi incertae sedis</taxon>
        <taxon>Zoopagomycota</taxon>
        <taxon>Entomophthoromycotina</taxon>
        <taxon>Entomophthoromycetes</taxon>
        <taxon>Entomophthorales</taxon>
        <taxon>Ancylistaceae</taxon>
        <taxon>Conidiobolus</taxon>
    </lineage>
</organism>
<dbReference type="EMBL" id="KQ964443">
    <property type="protein sequence ID" value="KXN73009.1"/>
    <property type="molecule type" value="Genomic_DNA"/>
</dbReference>
<dbReference type="InterPro" id="IPR016024">
    <property type="entry name" value="ARM-type_fold"/>
</dbReference>
<protein>
    <submittedName>
        <fullName evidence="4">Noc2-domain-containing protein</fullName>
    </submittedName>
</protein>
<dbReference type="Proteomes" id="UP000070444">
    <property type="component" value="Unassembled WGS sequence"/>
</dbReference>
<keyword evidence="3" id="KW-0539">Nucleus</keyword>
<proteinExistence type="inferred from homology"/>